<name>A0ABX7WWG0_9GAMM</name>
<sequence>MTTLITYAELKRTVGGNTPESVVANLEVLRIRYILPPSGKPFTILSAIESAMGLRRRQDHDTNLKPQQTIEL</sequence>
<keyword evidence="2" id="KW-1185">Reference proteome</keyword>
<protein>
    <submittedName>
        <fullName evidence="1">Uncharacterized protein</fullName>
    </submittedName>
</protein>
<dbReference type="EMBL" id="CP072801">
    <property type="protein sequence ID" value="QTR47502.1"/>
    <property type="molecule type" value="Genomic_DNA"/>
</dbReference>
<proteinExistence type="predicted"/>
<evidence type="ECO:0000313" key="2">
    <source>
        <dbReference type="Proteomes" id="UP000672039"/>
    </source>
</evidence>
<dbReference type="Proteomes" id="UP000672039">
    <property type="component" value="Chromosome"/>
</dbReference>
<accession>A0ABX7WWG0</accession>
<evidence type="ECO:0000313" key="1">
    <source>
        <dbReference type="EMBL" id="QTR47502.1"/>
    </source>
</evidence>
<organism evidence="1 2">
    <name type="scientific">Thiothrix litoralis</name>
    <dbReference type="NCBI Taxonomy" id="2891210"/>
    <lineage>
        <taxon>Bacteria</taxon>
        <taxon>Pseudomonadati</taxon>
        <taxon>Pseudomonadota</taxon>
        <taxon>Gammaproteobacteria</taxon>
        <taxon>Thiotrichales</taxon>
        <taxon>Thiotrichaceae</taxon>
        <taxon>Thiothrix</taxon>
    </lineage>
</organism>
<reference evidence="1 2" key="1">
    <citation type="submission" date="2021-04" db="EMBL/GenBank/DDBJ databases">
        <title>Genomics, taxonomy and metabolism of representatives of sulfur bacteria of the genus Thiothrix: Thiothrix fructosivorans QT, Thiothrix unzii A1T and three new species, Thiothrix subterranea sp. nov., Thiothrix litoralis sp. nov. and 'Candidatus Thiothrix anitrata' sp. nov.</title>
        <authorList>
            <person name="Ravin N.V."/>
            <person name="Smolyakov D."/>
            <person name="Rudenko T.S."/>
            <person name="Mardanov A.V."/>
            <person name="Beletsky A.V."/>
            <person name="Markov N.D."/>
            <person name="Fomenkov A.I."/>
            <person name="Roberts R.J."/>
            <person name="Karnachuk O.V."/>
            <person name="Novikov A."/>
            <person name="Grabovich M.Y."/>
        </authorList>
    </citation>
    <scope>NUCLEOTIDE SEQUENCE [LARGE SCALE GENOMIC DNA]</scope>
    <source>
        <strain evidence="1 2">AS</strain>
    </source>
</reference>
<gene>
    <name evidence="1" type="ORF">J9253_06085</name>
</gene>
<dbReference type="RefSeq" id="WP_210223769.1">
    <property type="nucleotide sequence ID" value="NZ_CP072801.1"/>
</dbReference>